<dbReference type="SUPFAM" id="SSF89372">
    <property type="entry name" value="Fucose-specific lectin"/>
    <property type="match status" value="1"/>
</dbReference>
<evidence type="ECO:0000313" key="1">
    <source>
        <dbReference type="EMBL" id="ADD44396.1"/>
    </source>
</evidence>
<dbReference type="InterPro" id="IPR023296">
    <property type="entry name" value="Glyco_hydro_beta-prop_sf"/>
</dbReference>
<dbReference type="RefSeq" id="WP_013019967.1">
    <property type="nucleotide sequence ID" value="NC_013947.1"/>
</dbReference>
<dbReference type="AlphaFoldDB" id="D3Q7Q4"/>
<keyword evidence="2" id="KW-1185">Reference proteome</keyword>
<sequence>MPLYMAGRFTPHDHTDDQRIWWSRTYDGNNWNGMNEVPGANSKAGPWLAVFNDQLYMVYGGVFASGTTDRSIWWTRFDGNTWAPVANVLDPEMRFNQTANRPCLIAKGDRLHLYWAGHLDNYGQPDPKIYHAIHDGQKWENAGALFSGLPYGVNGIYMSNSHTADIYLLTRDGDSIIMAWSSDGFNFDLDNRVVLPHQCLGLPSLVGFPSFGTAKLMVTFVKPGGGGLFGSVSTDHGHSWGPEFVVTNQPGNRPNYGTWGSADPFAVWVGGGYRVYAGRPQAGSTWQDPATGNALAPDQQPVYQLSSAATPSLAAYGDILFP</sequence>
<dbReference type="eggNOG" id="ENOG5030TWB">
    <property type="taxonomic scope" value="Bacteria"/>
</dbReference>
<dbReference type="Gene3D" id="2.115.10.20">
    <property type="entry name" value="Glycosyl hydrolase domain, family 43"/>
    <property type="match status" value="1"/>
</dbReference>
<dbReference type="EMBL" id="CP001778">
    <property type="protein sequence ID" value="ADD44396.1"/>
    <property type="molecule type" value="Genomic_DNA"/>
</dbReference>
<dbReference type="OrthoDB" id="4147030at2"/>
<dbReference type="KEGG" id="sna:Snas_4754"/>
<accession>D3Q7Q4</accession>
<dbReference type="Proteomes" id="UP000000844">
    <property type="component" value="Chromosome"/>
</dbReference>
<dbReference type="HOGENOM" id="CLU_863080_0_0_11"/>
<protein>
    <submittedName>
        <fullName evidence="1">Uncharacterized protein</fullName>
    </submittedName>
</protein>
<reference evidence="1 2" key="1">
    <citation type="journal article" date="2009" name="Stand. Genomic Sci.">
        <title>Complete genome sequence of Stackebrandtia nassauensis type strain (LLR-40K-21).</title>
        <authorList>
            <person name="Munk C."/>
            <person name="Lapidus A."/>
            <person name="Copeland A."/>
            <person name="Jando M."/>
            <person name="Mayilraj S."/>
            <person name="Glavina Del Rio T."/>
            <person name="Nolan M."/>
            <person name="Chen F."/>
            <person name="Lucas S."/>
            <person name="Tice H."/>
            <person name="Cheng J.F."/>
            <person name="Han C."/>
            <person name="Detter J.C."/>
            <person name="Bruce D."/>
            <person name="Goodwin L."/>
            <person name="Chain P."/>
            <person name="Pitluck S."/>
            <person name="Goker M."/>
            <person name="Ovchinikova G."/>
            <person name="Pati A."/>
            <person name="Ivanova N."/>
            <person name="Mavromatis K."/>
            <person name="Chen A."/>
            <person name="Palaniappan K."/>
            <person name="Land M."/>
            <person name="Hauser L."/>
            <person name="Chang Y.J."/>
            <person name="Jeffries C.D."/>
            <person name="Bristow J."/>
            <person name="Eisen J.A."/>
            <person name="Markowitz V."/>
            <person name="Hugenholtz P."/>
            <person name="Kyrpides N.C."/>
            <person name="Klenk H.P."/>
        </authorList>
    </citation>
    <scope>NUCLEOTIDE SEQUENCE [LARGE SCALE GENOMIC DNA]</scope>
    <source>
        <strain evidence="2">DSM 44728 / CIP 108903 / NRRL B-16338 / NBRC 102104 / LLR-40K-21</strain>
    </source>
</reference>
<evidence type="ECO:0000313" key="2">
    <source>
        <dbReference type="Proteomes" id="UP000000844"/>
    </source>
</evidence>
<organism evidence="1 2">
    <name type="scientific">Stackebrandtia nassauensis (strain DSM 44728 / CIP 108903 / NRRL B-16338 / NBRC 102104 / LLR-40K-21)</name>
    <dbReference type="NCBI Taxonomy" id="446470"/>
    <lineage>
        <taxon>Bacteria</taxon>
        <taxon>Bacillati</taxon>
        <taxon>Actinomycetota</taxon>
        <taxon>Actinomycetes</taxon>
        <taxon>Glycomycetales</taxon>
        <taxon>Glycomycetaceae</taxon>
        <taxon>Stackebrandtia</taxon>
    </lineage>
</organism>
<proteinExistence type="predicted"/>
<name>D3Q7Q4_STANL</name>
<gene>
    <name evidence="1" type="ordered locus">Snas_4754</name>
</gene>